<evidence type="ECO:0000256" key="2">
    <source>
        <dbReference type="ARBA" id="ARBA00022801"/>
    </source>
</evidence>
<dbReference type="EMBL" id="CP010519">
    <property type="protein sequence ID" value="AJE85918.1"/>
    <property type="molecule type" value="Genomic_DNA"/>
</dbReference>
<dbReference type="Gene3D" id="3.40.50.1820">
    <property type="entry name" value="alpha/beta hydrolase"/>
    <property type="match status" value="1"/>
</dbReference>
<feature type="domain" description="Peptidase S33 tripeptidyl aminopeptidase-like C-terminal" evidence="5">
    <location>
        <begin position="480"/>
        <end position="572"/>
    </location>
</feature>
<dbReference type="Pfam" id="PF00561">
    <property type="entry name" value="Abhydrolase_1"/>
    <property type="match status" value="1"/>
</dbReference>
<dbReference type="KEGG" id="sals:SLNWT_5542"/>
<name>A0A0B5ESY5_STRA4</name>
<feature type="compositionally biased region" description="Basic and acidic residues" evidence="3">
    <location>
        <begin position="404"/>
        <end position="432"/>
    </location>
</feature>
<accession>A0A0B5ESY5</accession>
<gene>
    <name evidence="6" type="ORF">SLNWT_5542</name>
</gene>
<keyword evidence="7" id="KW-1185">Reference proteome</keyword>
<keyword evidence="2" id="KW-0378">Hydrolase</keyword>
<feature type="compositionally biased region" description="Low complexity" evidence="3">
    <location>
        <begin position="59"/>
        <end position="70"/>
    </location>
</feature>
<dbReference type="InterPro" id="IPR000073">
    <property type="entry name" value="AB_hydrolase_1"/>
</dbReference>
<evidence type="ECO:0000313" key="6">
    <source>
        <dbReference type="EMBL" id="AJE85918.1"/>
    </source>
</evidence>
<feature type="domain" description="AB hydrolase-1" evidence="4">
    <location>
        <begin position="148"/>
        <end position="353"/>
    </location>
</feature>
<dbReference type="SUPFAM" id="SSF53474">
    <property type="entry name" value="alpha/beta-Hydrolases"/>
    <property type="match status" value="1"/>
</dbReference>
<dbReference type="Pfam" id="PF08386">
    <property type="entry name" value="Abhydrolase_4"/>
    <property type="match status" value="1"/>
</dbReference>
<feature type="region of interest" description="Disordered" evidence="3">
    <location>
        <begin position="391"/>
        <end position="436"/>
    </location>
</feature>
<dbReference type="AlphaFoldDB" id="A0A0B5ESY5"/>
<dbReference type="InterPro" id="IPR051601">
    <property type="entry name" value="Serine_prot/Carboxylest_S33"/>
</dbReference>
<organism evidence="6 7">
    <name type="scientific">Streptomyces albus (strain ATCC 21838 / DSM 41398 / FERM P-419 / JCM 4703 / NBRC 107858)</name>
    <dbReference type="NCBI Taxonomy" id="1081613"/>
    <lineage>
        <taxon>Bacteria</taxon>
        <taxon>Bacillati</taxon>
        <taxon>Actinomycetota</taxon>
        <taxon>Actinomycetes</taxon>
        <taxon>Kitasatosporales</taxon>
        <taxon>Streptomycetaceae</taxon>
        <taxon>Streptomyces</taxon>
    </lineage>
</organism>
<evidence type="ECO:0000259" key="4">
    <source>
        <dbReference type="Pfam" id="PF00561"/>
    </source>
</evidence>
<sequence>MTAHQQSAGERYARWHPRGRGPLFGRGAAAALVLALAGTGLAVGAPAEGSGAADTAQRAGAVPAGPAGAAHTIDWRPCESDGEGKGKGSGASEAGRGDGGPGEDGSEPGAECGTLRVPVDWAEPGGASFDLHLARRTAGSPGQRAGSLVFGPGGPGDSGVERIRTGMSRFSETLRDRFDVVSFDPRGVGRSNPVVCSAELLARQPSPLIGSEAAFAETVRYNRVLREDCRRRTGPLFDHVDTLSMVKDLDAVRAALGERALTFHGSSYGTLLGEQYAERYPGRVRAMVLESVVDHSVGTGDFLRSQAATVQDSFEEFAAWCDRTESCALHGRDVPEVWGRLLARAEAGKLPDPEDPARALSAFEVSVLAMKRFYDPQWAELAKTLAALDGTGDVRQAGGPPRAQTDEAPRARADERQEKRKEKSKGKGKDTAGADVAPNPFEVFCQDWDLPTADYPAYAAQLRRVAEVAPDMRYPRALMSVSACLGGPSPVANPQHRLRVPPGAPILLTNSRHDPATGYDWAASVTRQLGGRGVLLGYEGWGHGTYTSSPCARRAVDRYLLTRETPAPGTHCPAVEPAG</sequence>
<feature type="region of interest" description="Disordered" evidence="3">
    <location>
        <begin position="46"/>
        <end position="113"/>
    </location>
</feature>
<protein>
    <submittedName>
        <fullName evidence="6">TAP domain-containing protein</fullName>
    </submittedName>
</protein>
<evidence type="ECO:0000256" key="1">
    <source>
        <dbReference type="ARBA" id="ARBA00010088"/>
    </source>
</evidence>
<feature type="region of interest" description="Disordered" evidence="3">
    <location>
        <begin position="1"/>
        <end position="20"/>
    </location>
</feature>
<dbReference type="GO" id="GO:0016787">
    <property type="term" value="F:hydrolase activity"/>
    <property type="evidence" value="ECO:0007669"/>
    <property type="project" value="UniProtKB-KW"/>
</dbReference>
<proteinExistence type="inferred from homology"/>
<feature type="compositionally biased region" description="Basic and acidic residues" evidence="3">
    <location>
        <begin position="73"/>
        <end position="86"/>
    </location>
</feature>
<comment type="similarity">
    <text evidence="1">Belongs to the peptidase S33 family.</text>
</comment>
<dbReference type="PANTHER" id="PTHR43248:SF25">
    <property type="entry name" value="AB HYDROLASE-1 DOMAIN-CONTAINING PROTEIN-RELATED"/>
    <property type="match status" value="1"/>
</dbReference>
<dbReference type="PANTHER" id="PTHR43248">
    <property type="entry name" value="2-SUCCINYL-6-HYDROXY-2,4-CYCLOHEXADIENE-1-CARBOXYLATE SYNTHASE"/>
    <property type="match status" value="1"/>
</dbReference>
<dbReference type="InterPro" id="IPR029058">
    <property type="entry name" value="AB_hydrolase_fold"/>
</dbReference>
<reference evidence="6 7" key="1">
    <citation type="submission" date="2015-01" db="EMBL/GenBank/DDBJ databases">
        <title>Enhanced salinomycin production by adjusting the supply of polyketide extender units in Streptomyce albus DSM 41398.</title>
        <authorList>
            <person name="Lu C."/>
        </authorList>
    </citation>
    <scope>NUCLEOTIDE SEQUENCE [LARGE SCALE GENOMIC DNA]</scope>
    <source>
        <strain evidence="7">ATCC 21838 / DSM 41398 / FERM P-419 / JCM 4703 / NBRC 107858</strain>
    </source>
</reference>
<evidence type="ECO:0000256" key="3">
    <source>
        <dbReference type="SAM" id="MobiDB-lite"/>
    </source>
</evidence>
<evidence type="ECO:0000313" key="7">
    <source>
        <dbReference type="Proteomes" id="UP000031523"/>
    </source>
</evidence>
<evidence type="ECO:0000259" key="5">
    <source>
        <dbReference type="Pfam" id="PF08386"/>
    </source>
</evidence>
<dbReference type="InterPro" id="IPR013595">
    <property type="entry name" value="Pept_S33_TAP-like_C"/>
</dbReference>
<dbReference type="Proteomes" id="UP000031523">
    <property type="component" value="Chromosome"/>
</dbReference>
<feature type="region of interest" description="Disordered" evidence="3">
    <location>
        <begin position="138"/>
        <end position="158"/>
    </location>
</feature>